<dbReference type="GO" id="GO:0006865">
    <property type="term" value="P:amino acid transport"/>
    <property type="evidence" value="ECO:0007669"/>
    <property type="project" value="UniProtKB-KW"/>
</dbReference>
<evidence type="ECO:0000256" key="6">
    <source>
        <dbReference type="ARBA" id="ARBA00022989"/>
    </source>
</evidence>
<dbReference type="PANTHER" id="PTHR33228:SF76">
    <property type="entry name" value="PROTEIN GLUTAMINE DUMPER 7"/>
    <property type="match status" value="1"/>
</dbReference>
<reference evidence="10" key="1">
    <citation type="submission" date="2022-02" db="EMBL/GenBank/DDBJ databases">
        <authorList>
            <person name="Henning P.M."/>
            <person name="McCubbin A.G."/>
            <person name="Shore J.S."/>
        </authorList>
    </citation>
    <scope>NUCLEOTIDE SEQUENCE</scope>
    <source>
        <strain evidence="10">F60SS</strain>
        <tissue evidence="10">Leaves</tissue>
    </source>
</reference>
<dbReference type="GO" id="GO:0080143">
    <property type="term" value="P:regulation of amino acid export"/>
    <property type="evidence" value="ECO:0007669"/>
    <property type="project" value="InterPro"/>
</dbReference>
<dbReference type="Proteomes" id="UP001141552">
    <property type="component" value="Unassembled WGS sequence"/>
</dbReference>
<keyword evidence="4 9" id="KW-0812">Transmembrane</keyword>
<dbReference type="InterPro" id="IPR040359">
    <property type="entry name" value="GDU"/>
</dbReference>
<evidence type="ECO:0000313" key="11">
    <source>
        <dbReference type="Proteomes" id="UP001141552"/>
    </source>
</evidence>
<comment type="caution">
    <text evidence="10">The sequence shown here is derived from an EMBL/GenBank/DDBJ whole genome shotgun (WGS) entry which is preliminary data.</text>
</comment>
<dbReference type="EMBL" id="JAKUCV010001418">
    <property type="protein sequence ID" value="KAJ4846480.1"/>
    <property type="molecule type" value="Genomic_DNA"/>
</dbReference>
<evidence type="ECO:0000313" key="10">
    <source>
        <dbReference type="EMBL" id="KAJ4846480.1"/>
    </source>
</evidence>
<feature type="transmembrane region" description="Helical" evidence="9">
    <location>
        <begin position="24"/>
        <end position="45"/>
    </location>
</feature>
<evidence type="ECO:0000256" key="3">
    <source>
        <dbReference type="ARBA" id="ARBA00022448"/>
    </source>
</evidence>
<comment type="similarity">
    <text evidence="2">Belongs to the GLUTAMINE DUMPER 1 (TC 9.B.60) family.</text>
</comment>
<organism evidence="10 11">
    <name type="scientific">Turnera subulata</name>
    <dbReference type="NCBI Taxonomy" id="218843"/>
    <lineage>
        <taxon>Eukaryota</taxon>
        <taxon>Viridiplantae</taxon>
        <taxon>Streptophyta</taxon>
        <taxon>Embryophyta</taxon>
        <taxon>Tracheophyta</taxon>
        <taxon>Spermatophyta</taxon>
        <taxon>Magnoliopsida</taxon>
        <taxon>eudicotyledons</taxon>
        <taxon>Gunneridae</taxon>
        <taxon>Pentapetalae</taxon>
        <taxon>rosids</taxon>
        <taxon>fabids</taxon>
        <taxon>Malpighiales</taxon>
        <taxon>Passifloraceae</taxon>
        <taxon>Turnera</taxon>
    </lineage>
</organism>
<dbReference type="OrthoDB" id="770444at2759"/>
<comment type="subcellular location">
    <subcellularLocation>
        <location evidence="1">Membrane</location>
        <topology evidence="1">Single-pass membrane protein</topology>
    </subcellularLocation>
</comment>
<keyword evidence="5" id="KW-0029">Amino-acid transport</keyword>
<name>A0A9Q0JMV6_9ROSI</name>
<reference evidence="10" key="2">
    <citation type="journal article" date="2023" name="Plants (Basel)">
        <title>Annotation of the Turnera subulata (Passifloraceae) Draft Genome Reveals the S-Locus Evolved after the Divergence of Turneroideae from Passifloroideae in a Stepwise Manner.</title>
        <authorList>
            <person name="Henning P.M."/>
            <person name="Roalson E.H."/>
            <person name="Mir W."/>
            <person name="McCubbin A.G."/>
            <person name="Shore J.S."/>
        </authorList>
    </citation>
    <scope>NUCLEOTIDE SEQUENCE</scope>
    <source>
        <strain evidence="10">F60SS</strain>
    </source>
</reference>
<dbReference type="GO" id="GO:0016020">
    <property type="term" value="C:membrane"/>
    <property type="evidence" value="ECO:0007669"/>
    <property type="project" value="UniProtKB-SubCell"/>
</dbReference>
<gene>
    <name evidence="10" type="ORF">Tsubulata_021641</name>
</gene>
<protein>
    <submittedName>
        <fullName evidence="10">Uncharacterized protein</fullName>
    </submittedName>
</protein>
<accession>A0A9Q0JMV6</accession>
<dbReference type="AlphaFoldDB" id="A0A9Q0JMV6"/>
<evidence type="ECO:0000256" key="5">
    <source>
        <dbReference type="ARBA" id="ARBA00022970"/>
    </source>
</evidence>
<evidence type="ECO:0000256" key="1">
    <source>
        <dbReference type="ARBA" id="ARBA00004167"/>
    </source>
</evidence>
<feature type="compositionally biased region" description="Basic and acidic residues" evidence="8">
    <location>
        <begin position="61"/>
        <end position="75"/>
    </location>
</feature>
<keyword evidence="7 9" id="KW-0472">Membrane</keyword>
<keyword evidence="6 9" id="KW-1133">Transmembrane helix</keyword>
<evidence type="ECO:0000256" key="7">
    <source>
        <dbReference type="ARBA" id="ARBA00023136"/>
    </source>
</evidence>
<evidence type="ECO:0000256" key="4">
    <source>
        <dbReference type="ARBA" id="ARBA00022692"/>
    </source>
</evidence>
<feature type="region of interest" description="Disordered" evidence="8">
    <location>
        <begin position="50"/>
        <end position="75"/>
    </location>
</feature>
<proteinExistence type="inferred from homology"/>
<evidence type="ECO:0000256" key="2">
    <source>
        <dbReference type="ARBA" id="ARBA00009977"/>
    </source>
</evidence>
<evidence type="ECO:0000256" key="8">
    <source>
        <dbReference type="SAM" id="MobiDB-lite"/>
    </source>
</evidence>
<keyword evidence="11" id="KW-1185">Reference proteome</keyword>
<dbReference type="PANTHER" id="PTHR33228">
    <property type="entry name" value="PROTEIN GLUTAMINE DUMPER 4-RELATED"/>
    <property type="match status" value="1"/>
</dbReference>
<sequence length="105" mass="11357">MRPSSNTTTPALAEFNNRKSPVPYLYASLALVFGLISVALIILACSYRKSSSSSSTSSPRQAEEKSVRQVHELQADDTEPKIVVIMAGDDNPKYLANPVSCSLPK</sequence>
<evidence type="ECO:0000256" key="9">
    <source>
        <dbReference type="SAM" id="Phobius"/>
    </source>
</evidence>
<keyword evidence="3" id="KW-0813">Transport</keyword>